<accession>A0ABY9H5Q2</accession>
<gene>
    <name evidence="6" type="ORF">B6N23_00515</name>
</gene>
<evidence type="ECO:0000256" key="2">
    <source>
        <dbReference type="ARBA" id="ARBA00022723"/>
    </source>
</evidence>
<proteinExistence type="predicted"/>
<dbReference type="InterPro" id="IPR017900">
    <property type="entry name" value="4Fe4S_Fe_S_CS"/>
</dbReference>
<feature type="domain" description="4Fe-4S ferredoxin-type" evidence="5">
    <location>
        <begin position="460"/>
        <end position="489"/>
    </location>
</feature>
<dbReference type="InterPro" id="IPR050572">
    <property type="entry name" value="Fe-S_Ferredoxin"/>
</dbReference>
<evidence type="ECO:0000256" key="1">
    <source>
        <dbReference type="ARBA" id="ARBA00022485"/>
    </source>
</evidence>
<dbReference type="PROSITE" id="PS00198">
    <property type="entry name" value="4FE4S_FER_1"/>
    <property type="match status" value="2"/>
</dbReference>
<dbReference type="Pfam" id="PF13187">
    <property type="entry name" value="Fer4_9"/>
    <property type="match status" value="1"/>
</dbReference>
<reference evidence="6 7" key="1">
    <citation type="submission" date="2023-08" db="EMBL/GenBank/DDBJ databases">
        <title>Transcriptome Analysis of Halomonas alkalicola CICC 11012s to Identify the Genes Involved in Alkaline Tolerances.</title>
        <authorList>
            <person name="Zhai L."/>
        </authorList>
    </citation>
    <scope>NUCLEOTIDE SEQUENCE [LARGE SCALE GENOMIC DNA]</scope>
    <source>
        <strain evidence="6 7">CICC 11012s</strain>
    </source>
</reference>
<evidence type="ECO:0000256" key="4">
    <source>
        <dbReference type="ARBA" id="ARBA00023014"/>
    </source>
</evidence>
<evidence type="ECO:0000259" key="5">
    <source>
        <dbReference type="PROSITE" id="PS51379"/>
    </source>
</evidence>
<keyword evidence="1" id="KW-0004">4Fe-4S</keyword>
<keyword evidence="4" id="KW-0411">Iron-sulfur</keyword>
<sequence>MPAPIALTSLDDRRNRAARDAARRRISWPANLAPETVEFESQGHLLILGSELDARRAAATLIDRLPGIALLVTERSSAEDDPALEQIWQATAALPCHTAANADALRLEGYLGRFLATLALDGESVNLAQATLGRPRFDQVLDLGARPHLTLELPPPGYLAVRWGSAEADQALETLAASVGVFEAPRHVQINADLCAHQRSGLPGCTRCLETCPADALASRQGRVEAWIEVDPHRCHGAGSCASACPTGAIEYRLPHPAPLEGYLAGLLGAYGEAGGEHPVVRFVSEARRRCEAAEPAGHVLDIELEELGAAGLDHWLSALAAGAAEVRLQRDAETPPTLQQQLEAQAVQARELLSALGHRPERLAWLSIEDDGSARDALPREAALIARPRAEPAGGKRERLNATLDWLAAQGAPSGESHALPAGAPFGAIEVDTERCTLCQGCVALCPTPALSGGDDTTPRLAFREADCIQCGLCAAGCPEQAIRLAPGFLAAPERCETRVIKEEPAFACIRCGKPFATASTIASIQRKLADHPYFAGEARARLEMCEDCRVQDVWQELARDPERQLKV</sequence>
<keyword evidence="7" id="KW-1185">Reference proteome</keyword>
<dbReference type="PANTHER" id="PTHR43687:SF4">
    <property type="entry name" value="BLR5484 PROTEIN"/>
    <property type="match status" value="1"/>
</dbReference>
<dbReference type="Gene3D" id="3.30.70.20">
    <property type="match status" value="2"/>
</dbReference>
<feature type="domain" description="4Fe-4S ferredoxin-type" evidence="5">
    <location>
        <begin position="226"/>
        <end position="255"/>
    </location>
</feature>
<name>A0ABY9H5Q2_9GAMM</name>
<evidence type="ECO:0000313" key="6">
    <source>
        <dbReference type="EMBL" id="WLI73466.1"/>
    </source>
</evidence>
<dbReference type="RefSeq" id="WP_305501162.1">
    <property type="nucleotide sequence ID" value="NZ_CP131913.1"/>
</dbReference>
<keyword evidence="3" id="KW-0408">Iron</keyword>
<dbReference type="PROSITE" id="PS51379">
    <property type="entry name" value="4FE4S_FER_2"/>
    <property type="match status" value="3"/>
</dbReference>
<protein>
    <submittedName>
        <fullName evidence="6">4Fe-4S binding protein</fullName>
    </submittedName>
</protein>
<evidence type="ECO:0000256" key="3">
    <source>
        <dbReference type="ARBA" id="ARBA00023004"/>
    </source>
</evidence>
<dbReference type="SUPFAM" id="SSF54862">
    <property type="entry name" value="4Fe-4S ferredoxins"/>
    <property type="match status" value="1"/>
</dbReference>
<dbReference type="InterPro" id="IPR017896">
    <property type="entry name" value="4Fe4S_Fe-S-bd"/>
</dbReference>
<dbReference type="Proteomes" id="UP001235344">
    <property type="component" value="Chromosome"/>
</dbReference>
<evidence type="ECO:0000313" key="7">
    <source>
        <dbReference type="Proteomes" id="UP001235344"/>
    </source>
</evidence>
<keyword evidence="2" id="KW-0479">Metal-binding</keyword>
<dbReference type="Pfam" id="PF12838">
    <property type="entry name" value="Fer4_7"/>
    <property type="match status" value="1"/>
</dbReference>
<organism evidence="6 7">
    <name type="scientific">Halomonas alkalicola</name>
    <dbReference type="NCBI Taxonomy" id="1930622"/>
    <lineage>
        <taxon>Bacteria</taxon>
        <taxon>Pseudomonadati</taxon>
        <taxon>Pseudomonadota</taxon>
        <taxon>Gammaproteobacteria</taxon>
        <taxon>Oceanospirillales</taxon>
        <taxon>Halomonadaceae</taxon>
        <taxon>Halomonas</taxon>
    </lineage>
</organism>
<dbReference type="PANTHER" id="PTHR43687">
    <property type="entry name" value="ADENYLYLSULFATE REDUCTASE, BETA SUBUNIT"/>
    <property type="match status" value="1"/>
</dbReference>
<feature type="domain" description="4Fe-4S ferredoxin-type" evidence="5">
    <location>
        <begin position="428"/>
        <end position="457"/>
    </location>
</feature>
<dbReference type="EMBL" id="CP131913">
    <property type="protein sequence ID" value="WLI73466.1"/>
    <property type="molecule type" value="Genomic_DNA"/>
</dbReference>